<dbReference type="Gene3D" id="3.40.190.290">
    <property type="match status" value="1"/>
</dbReference>
<proteinExistence type="inferred from homology"/>
<name>A0ABS4E3Z5_9HYPH</name>
<dbReference type="Gene3D" id="1.10.10.10">
    <property type="entry name" value="Winged helix-like DNA-binding domain superfamily/Winged helix DNA-binding domain"/>
    <property type="match status" value="1"/>
</dbReference>
<evidence type="ECO:0000256" key="2">
    <source>
        <dbReference type="ARBA" id="ARBA00023015"/>
    </source>
</evidence>
<sequence length="313" mass="33749">MVERLDWSHYRSLLAVLRSGSLSAAARDLGLTQPTLGRHIDALESTVGTPLFLRSQHGLLPTPAAIQMRPHAEAMEASAAALRRAASSAPDAVSGTVRISASEVIGIEVLPGIIASLQEEHPDLIIELSATDETEDLLLQRADIAVRMVAPQQEALVSRRVGSIPIGAYARRDYLERHGTPEALGDLERHRLIGFDRELAFVRAFIRRSPLLGQMHFAVRADSTLAQIAMIRAGGGIGFCQCPLADPDPALMRVLAGELSTGLETFVVMHEALRNAPRCRTVFDALFEGLRRHAGAGRAERPEPTASDVLSAG</sequence>
<dbReference type="Pfam" id="PF00126">
    <property type="entry name" value="HTH_1"/>
    <property type="match status" value="1"/>
</dbReference>
<dbReference type="EMBL" id="JAGGJU010000012">
    <property type="protein sequence ID" value="MBP1852638.1"/>
    <property type="molecule type" value="Genomic_DNA"/>
</dbReference>
<protein>
    <submittedName>
        <fullName evidence="7">DNA-binding transcriptional LysR family regulator</fullName>
    </submittedName>
</protein>
<evidence type="ECO:0000256" key="1">
    <source>
        <dbReference type="ARBA" id="ARBA00009437"/>
    </source>
</evidence>
<dbReference type="Pfam" id="PF03466">
    <property type="entry name" value="LysR_substrate"/>
    <property type="match status" value="1"/>
</dbReference>
<dbReference type="RefSeq" id="WP_209947628.1">
    <property type="nucleotide sequence ID" value="NZ_JAGGJU010000012.1"/>
</dbReference>
<evidence type="ECO:0000313" key="8">
    <source>
        <dbReference type="Proteomes" id="UP000759443"/>
    </source>
</evidence>
<feature type="domain" description="HTH lysR-type" evidence="6">
    <location>
        <begin position="5"/>
        <end position="62"/>
    </location>
</feature>
<keyword evidence="8" id="KW-1185">Reference proteome</keyword>
<comment type="similarity">
    <text evidence="1">Belongs to the LysR transcriptional regulatory family.</text>
</comment>
<reference evidence="7 8" key="1">
    <citation type="submission" date="2021-03" db="EMBL/GenBank/DDBJ databases">
        <title>Genomic Encyclopedia of Type Strains, Phase IV (KMG-IV): sequencing the most valuable type-strain genomes for metagenomic binning, comparative biology and taxonomic classification.</title>
        <authorList>
            <person name="Goeker M."/>
        </authorList>
    </citation>
    <scope>NUCLEOTIDE SEQUENCE [LARGE SCALE GENOMIC DNA]</scope>
    <source>
        <strain evidence="7 8">DSM 21600</strain>
    </source>
</reference>
<keyword evidence="3 7" id="KW-0238">DNA-binding</keyword>
<dbReference type="PROSITE" id="PS50931">
    <property type="entry name" value="HTH_LYSR"/>
    <property type="match status" value="1"/>
</dbReference>
<dbReference type="InterPro" id="IPR036390">
    <property type="entry name" value="WH_DNA-bd_sf"/>
</dbReference>
<evidence type="ECO:0000313" key="7">
    <source>
        <dbReference type="EMBL" id="MBP1852638.1"/>
    </source>
</evidence>
<organism evidence="7 8">
    <name type="scientific">Rhizobium halophytocola</name>
    <dbReference type="NCBI Taxonomy" id="735519"/>
    <lineage>
        <taxon>Bacteria</taxon>
        <taxon>Pseudomonadati</taxon>
        <taxon>Pseudomonadota</taxon>
        <taxon>Alphaproteobacteria</taxon>
        <taxon>Hyphomicrobiales</taxon>
        <taxon>Rhizobiaceae</taxon>
        <taxon>Rhizobium/Agrobacterium group</taxon>
        <taxon>Rhizobium</taxon>
    </lineage>
</organism>
<dbReference type="PANTHER" id="PTHR30537">
    <property type="entry name" value="HTH-TYPE TRANSCRIPTIONAL REGULATOR"/>
    <property type="match status" value="1"/>
</dbReference>
<comment type="caution">
    <text evidence="7">The sequence shown here is derived from an EMBL/GenBank/DDBJ whole genome shotgun (WGS) entry which is preliminary data.</text>
</comment>
<dbReference type="InterPro" id="IPR005119">
    <property type="entry name" value="LysR_subst-bd"/>
</dbReference>
<dbReference type="InterPro" id="IPR000847">
    <property type="entry name" value="LysR_HTH_N"/>
</dbReference>
<evidence type="ECO:0000259" key="6">
    <source>
        <dbReference type="PROSITE" id="PS50931"/>
    </source>
</evidence>
<dbReference type="SUPFAM" id="SSF53850">
    <property type="entry name" value="Periplasmic binding protein-like II"/>
    <property type="match status" value="1"/>
</dbReference>
<keyword evidence="4" id="KW-0804">Transcription</keyword>
<evidence type="ECO:0000256" key="4">
    <source>
        <dbReference type="ARBA" id="ARBA00023163"/>
    </source>
</evidence>
<dbReference type="PRINTS" id="PR00039">
    <property type="entry name" value="HTHLYSR"/>
</dbReference>
<dbReference type="InterPro" id="IPR036388">
    <property type="entry name" value="WH-like_DNA-bd_sf"/>
</dbReference>
<dbReference type="InterPro" id="IPR058163">
    <property type="entry name" value="LysR-type_TF_proteobact-type"/>
</dbReference>
<evidence type="ECO:0000256" key="5">
    <source>
        <dbReference type="SAM" id="MobiDB-lite"/>
    </source>
</evidence>
<dbReference type="SUPFAM" id="SSF46785">
    <property type="entry name" value="Winged helix' DNA-binding domain"/>
    <property type="match status" value="1"/>
</dbReference>
<evidence type="ECO:0000256" key="3">
    <source>
        <dbReference type="ARBA" id="ARBA00023125"/>
    </source>
</evidence>
<keyword evidence="2" id="KW-0805">Transcription regulation</keyword>
<feature type="region of interest" description="Disordered" evidence="5">
    <location>
        <begin position="294"/>
        <end position="313"/>
    </location>
</feature>
<dbReference type="GO" id="GO:0003677">
    <property type="term" value="F:DNA binding"/>
    <property type="evidence" value="ECO:0007669"/>
    <property type="project" value="UniProtKB-KW"/>
</dbReference>
<dbReference type="PANTHER" id="PTHR30537:SF3">
    <property type="entry name" value="TRANSCRIPTIONAL REGULATORY PROTEIN"/>
    <property type="match status" value="1"/>
</dbReference>
<gene>
    <name evidence="7" type="ORF">J2Z17_004096</name>
</gene>
<dbReference type="Proteomes" id="UP000759443">
    <property type="component" value="Unassembled WGS sequence"/>
</dbReference>
<accession>A0ABS4E3Z5</accession>